<evidence type="ECO:0000256" key="6">
    <source>
        <dbReference type="ARBA" id="ARBA00047942"/>
    </source>
</evidence>
<dbReference type="InterPro" id="IPR002052">
    <property type="entry name" value="DNA_methylase_N6_adenine_CS"/>
</dbReference>
<evidence type="ECO:0000259" key="8">
    <source>
        <dbReference type="Pfam" id="PF12161"/>
    </source>
</evidence>
<dbReference type="GO" id="GO:0008170">
    <property type="term" value="F:N-methyltransferase activity"/>
    <property type="evidence" value="ECO:0007669"/>
    <property type="project" value="InterPro"/>
</dbReference>
<evidence type="ECO:0000313" key="9">
    <source>
        <dbReference type="EMBL" id="AGQ19048.1"/>
    </source>
</evidence>
<organism evidence="9">
    <name type="scientific">Candidatus Actinomarina minuta</name>
    <dbReference type="NCBI Taxonomy" id="1389454"/>
    <lineage>
        <taxon>Bacteria</taxon>
        <taxon>Bacillati</taxon>
        <taxon>Actinomycetota</taxon>
        <taxon>Actinomycetes</taxon>
        <taxon>Candidatus Actinomarinidae</taxon>
        <taxon>Candidatus Actinomarinales</taxon>
        <taxon>Candidatus Actinomarineae</taxon>
        <taxon>Candidatus Actinomarinaceae</taxon>
        <taxon>Candidatus Actinomarina</taxon>
    </lineage>
</organism>
<dbReference type="GO" id="GO:0003677">
    <property type="term" value="F:DNA binding"/>
    <property type="evidence" value="ECO:0007669"/>
    <property type="project" value="InterPro"/>
</dbReference>
<dbReference type="EC" id="2.1.1.72" evidence="1"/>
<dbReference type="PRINTS" id="PR00507">
    <property type="entry name" value="N12N6MTFRASE"/>
</dbReference>
<dbReference type="PROSITE" id="PS00092">
    <property type="entry name" value="N6_MTASE"/>
    <property type="match status" value="1"/>
</dbReference>
<accession>S5DNJ5</accession>
<protein>
    <recommendedName>
        <fullName evidence="1">site-specific DNA-methyltransferase (adenine-specific)</fullName>
        <ecNumber evidence="1">2.1.1.72</ecNumber>
    </recommendedName>
</protein>
<dbReference type="InterPro" id="IPR022749">
    <property type="entry name" value="D12N6_MeTrfase_N"/>
</dbReference>
<keyword evidence="3 9" id="KW-0808">Transferase</keyword>
<dbReference type="GO" id="GO:0009007">
    <property type="term" value="F:site-specific DNA-methyltransferase (adenine-specific) activity"/>
    <property type="evidence" value="ECO:0007669"/>
    <property type="project" value="UniProtKB-EC"/>
</dbReference>
<dbReference type="SUPFAM" id="SSF53335">
    <property type="entry name" value="S-adenosyl-L-methionine-dependent methyltransferases"/>
    <property type="match status" value="1"/>
</dbReference>
<evidence type="ECO:0000256" key="2">
    <source>
        <dbReference type="ARBA" id="ARBA00022603"/>
    </source>
</evidence>
<keyword evidence="2 9" id="KW-0489">Methyltransferase</keyword>
<evidence type="ECO:0000256" key="5">
    <source>
        <dbReference type="ARBA" id="ARBA00022747"/>
    </source>
</evidence>
<proteinExistence type="predicted"/>
<dbReference type="GO" id="GO:0009307">
    <property type="term" value="P:DNA restriction-modification system"/>
    <property type="evidence" value="ECO:0007669"/>
    <property type="project" value="UniProtKB-KW"/>
</dbReference>
<reference evidence="9" key="1">
    <citation type="journal article" date="2013" name="Sci. Rep.">
        <title>Metagenomics uncovers a new group of low GC and ultra-small marine Actinobacteria.</title>
        <authorList>
            <person name="Ghai R."/>
            <person name="Mizuno C.M."/>
            <person name="Picazo A."/>
            <person name="Camacho A."/>
            <person name="Rodriguez-Valera F."/>
        </authorList>
    </citation>
    <scope>NUCLEOTIDE SEQUENCE</scope>
</reference>
<dbReference type="Pfam" id="PF12161">
    <property type="entry name" value="HsdM_N"/>
    <property type="match status" value="1"/>
</dbReference>
<keyword evidence="4" id="KW-0949">S-adenosyl-L-methionine</keyword>
<dbReference type="InterPro" id="IPR003356">
    <property type="entry name" value="DNA_methylase_A-5"/>
</dbReference>
<dbReference type="CDD" id="cd02440">
    <property type="entry name" value="AdoMet_MTases"/>
    <property type="match status" value="1"/>
</dbReference>
<dbReference type="REBASE" id="67094">
    <property type="entry name" value="M.UbaC79ORFAP"/>
</dbReference>
<dbReference type="AlphaFoldDB" id="S5DNJ5"/>
<evidence type="ECO:0000256" key="4">
    <source>
        <dbReference type="ARBA" id="ARBA00022691"/>
    </source>
</evidence>
<evidence type="ECO:0000256" key="1">
    <source>
        <dbReference type="ARBA" id="ARBA00011900"/>
    </source>
</evidence>
<dbReference type="PANTHER" id="PTHR42933">
    <property type="entry name" value="SLR6095 PROTEIN"/>
    <property type="match status" value="1"/>
</dbReference>
<keyword evidence="5" id="KW-0680">Restriction system</keyword>
<feature type="domain" description="N6 adenine-specific DNA methyltransferase N-terminal" evidence="8">
    <location>
        <begin position="7"/>
        <end position="138"/>
    </location>
</feature>
<dbReference type="PANTHER" id="PTHR42933:SF3">
    <property type="entry name" value="TYPE I RESTRICTION ENZYME MJAVIII METHYLASE SUBUNIT"/>
    <property type="match status" value="1"/>
</dbReference>
<dbReference type="Pfam" id="PF02384">
    <property type="entry name" value="N6_Mtase"/>
    <property type="match status" value="1"/>
</dbReference>
<dbReference type="InterPro" id="IPR029063">
    <property type="entry name" value="SAM-dependent_MTases_sf"/>
</dbReference>
<dbReference type="EMBL" id="KC811120">
    <property type="protein sequence ID" value="AGQ19048.1"/>
    <property type="molecule type" value="Genomic_DNA"/>
</dbReference>
<dbReference type="InterPro" id="IPR051537">
    <property type="entry name" value="DNA_Adenine_Mtase"/>
</dbReference>
<name>S5DNJ5_9ACTN</name>
<evidence type="ECO:0000256" key="3">
    <source>
        <dbReference type="ARBA" id="ARBA00022679"/>
    </source>
</evidence>
<dbReference type="Gene3D" id="3.40.50.150">
    <property type="entry name" value="Vaccinia Virus protein VP39"/>
    <property type="match status" value="1"/>
</dbReference>
<evidence type="ECO:0000259" key="7">
    <source>
        <dbReference type="Pfam" id="PF02384"/>
    </source>
</evidence>
<dbReference type="GO" id="GO:0032259">
    <property type="term" value="P:methylation"/>
    <property type="evidence" value="ECO:0007669"/>
    <property type="project" value="UniProtKB-KW"/>
</dbReference>
<sequence length="566" mass="64943">MSIQNISSLIWGIADDVLRGTFKPNEYGRIILPFVVLRRLDCVLEQDKKQAIEIYNSLKDSIDNPEPAVLNKLKLNFYNVSNYDLEKLKSDPTNIKQNFENYTQGYSENVRDIVKNFNLQPLVDKLHENDKLYLLIDKYTTVDLHPDTVDNHQMGTIYEELLRKFSEMTNEESGDHFTPRDIVQLLVTLVFGPDKENLQGKGLIRTIYDPCCGTGGLLSIGKQWVKENINSDISIELFGQELNDQTYAICKSDQLISGENPENIYGPLSTLTKDQLKDNKFDYIIANPPYGVSWKSEADEIKEEAKDPDGRYSLGLPAISDGSFLFLQHMISKMNPNGSRIGVVFNASPMFQGKAGQGPSEIRKWLFENDYIETIIQLPDRLFFNTGITTYIWILNNKKSKRKSGYVQLIDASNLFSTTKIKLGEKNKEITSNHIQKIFDLANGFNKSEISKIYNNEYFGHTEITINSPLINDSGIQYDSKGNKKVDKSKRDTEKVSLSEDIEEYFQTEILPFRPDSWIDSTKNKIGYDVSFSKEFYSFVELRDLSIIKKELEDLEVEIRKLNEEL</sequence>
<comment type="catalytic activity">
    <reaction evidence="6">
        <text>a 2'-deoxyadenosine in DNA + S-adenosyl-L-methionine = an N(6)-methyl-2'-deoxyadenosine in DNA + S-adenosyl-L-homocysteine + H(+)</text>
        <dbReference type="Rhea" id="RHEA:15197"/>
        <dbReference type="Rhea" id="RHEA-COMP:12418"/>
        <dbReference type="Rhea" id="RHEA-COMP:12419"/>
        <dbReference type="ChEBI" id="CHEBI:15378"/>
        <dbReference type="ChEBI" id="CHEBI:57856"/>
        <dbReference type="ChEBI" id="CHEBI:59789"/>
        <dbReference type="ChEBI" id="CHEBI:90615"/>
        <dbReference type="ChEBI" id="CHEBI:90616"/>
        <dbReference type="EC" id="2.1.1.72"/>
    </reaction>
</comment>
<feature type="domain" description="DNA methylase adenine-specific" evidence="7">
    <location>
        <begin position="151"/>
        <end position="445"/>
    </location>
</feature>